<proteinExistence type="predicted"/>
<dbReference type="NCBIfam" id="NF006816">
    <property type="entry name" value="PRK09335.1"/>
    <property type="match status" value="1"/>
</dbReference>
<dbReference type="InterPro" id="IPR038551">
    <property type="entry name" value="Ribosomal_eS26_sf"/>
</dbReference>
<keyword evidence="2" id="KW-0687">Ribonucleoprotein</keyword>
<accession>A0A497EQR2</accession>
<dbReference type="Proteomes" id="UP000278475">
    <property type="component" value="Unassembled WGS sequence"/>
</dbReference>
<dbReference type="Proteomes" id="UP000272051">
    <property type="component" value="Unassembled WGS sequence"/>
</dbReference>
<dbReference type="AlphaFoldDB" id="A0A497EQR2"/>
<dbReference type="InterPro" id="IPR000892">
    <property type="entry name" value="Ribosomal_eS26"/>
</dbReference>
<gene>
    <name evidence="4" type="ORF">DRJ31_03960</name>
    <name evidence="5" type="ORF">DRJ33_02025</name>
</gene>
<evidence type="ECO:0000313" key="5">
    <source>
        <dbReference type="EMBL" id="RLE53065.1"/>
    </source>
</evidence>
<feature type="compositionally biased region" description="Basic residues" evidence="3">
    <location>
        <begin position="1"/>
        <end position="10"/>
    </location>
</feature>
<feature type="region of interest" description="Disordered" evidence="3">
    <location>
        <begin position="1"/>
        <end position="20"/>
    </location>
</feature>
<dbReference type="GO" id="GO:0003729">
    <property type="term" value="F:mRNA binding"/>
    <property type="evidence" value="ECO:0007669"/>
    <property type="project" value="TreeGrafter"/>
</dbReference>
<evidence type="ECO:0000256" key="1">
    <source>
        <dbReference type="ARBA" id="ARBA00022980"/>
    </source>
</evidence>
<dbReference type="GO" id="GO:0003735">
    <property type="term" value="F:structural constituent of ribosome"/>
    <property type="evidence" value="ECO:0007669"/>
    <property type="project" value="InterPro"/>
</dbReference>
<dbReference type="PANTHER" id="PTHR12538:SF0">
    <property type="entry name" value="40S RIBOSOMAL PROTEIN S26"/>
    <property type="match status" value="1"/>
</dbReference>
<evidence type="ECO:0000313" key="6">
    <source>
        <dbReference type="Proteomes" id="UP000272051"/>
    </source>
</evidence>
<dbReference type="Pfam" id="PF01283">
    <property type="entry name" value="Ribosomal_S26e"/>
    <property type="match status" value="1"/>
</dbReference>
<sequence length="95" mass="10627">MPKKRKSRGRAKGDKGRSSRIQCDGCGAWIPRDKAIKITKPVPIVDPQLAKELKKSGAIISKRVVTKYLCVSCAIFQGVIKVRPEEERKKAQPLR</sequence>
<evidence type="ECO:0000313" key="4">
    <source>
        <dbReference type="EMBL" id="RLE49715.1"/>
    </source>
</evidence>
<dbReference type="GO" id="GO:0006412">
    <property type="term" value="P:translation"/>
    <property type="evidence" value="ECO:0007669"/>
    <property type="project" value="InterPro"/>
</dbReference>
<dbReference type="EMBL" id="QMQV01000025">
    <property type="protein sequence ID" value="RLE49715.1"/>
    <property type="molecule type" value="Genomic_DNA"/>
</dbReference>
<reference evidence="6 7" key="1">
    <citation type="submission" date="2018-06" db="EMBL/GenBank/DDBJ databases">
        <title>Extensive metabolic versatility and redundancy in microbially diverse, dynamic hydrothermal sediments.</title>
        <authorList>
            <person name="Dombrowski N."/>
            <person name="Teske A."/>
            <person name="Baker B.J."/>
        </authorList>
    </citation>
    <scope>NUCLEOTIDE SEQUENCE [LARGE SCALE GENOMIC DNA]</scope>
    <source>
        <strain evidence="5">B34_G17</strain>
        <strain evidence="4">B66_G16</strain>
    </source>
</reference>
<evidence type="ECO:0000256" key="2">
    <source>
        <dbReference type="ARBA" id="ARBA00023274"/>
    </source>
</evidence>
<organism evidence="4 7">
    <name type="scientific">Thermoproteota archaeon</name>
    <dbReference type="NCBI Taxonomy" id="2056631"/>
    <lineage>
        <taxon>Archaea</taxon>
        <taxon>Thermoproteota</taxon>
    </lineage>
</organism>
<dbReference type="PANTHER" id="PTHR12538">
    <property type="entry name" value="40S RIBOSOMAL PROTEIN S26"/>
    <property type="match status" value="1"/>
</dbReference>
<comment type="caution">
    <text evidence="4">The sequence shown here is derived from an EMBL/GenBank/DDBJ whole genome shotgun (WGS) entry which is preliminary data.</text>
</comment>
<dbReference type="EMBL" id="QMQX01000023">
    <property type="protein sequence ID" value="RLE53065.1"/>
    <property type="molecule type" value="Genomic_DNA"/>
</dbReference>
<evidence type="ECO:0000313" key="7">
    <source>
        <dbReference type="Proteomes" id="UP000278475"/>
    </source>
</evidence>
<dbReference type="GO" id="GO:0022627">
    <property type="term" value="C:cytosolic small ribosomal subunit"/>
    <property type="evidence" value="ECO:0007669"/>
    <property type="project" value="TreeGrafter"/>
</dbReference>
<keyword evidence="1 4" id="KW-0689">Ribosomal protein</keyword>
<protein>
    <submittedName>
        <fullName evidence="4">30S ribosomal protein S26e</fullName>
    </submittedName>
</protein>
<name>A0A497EQR2_9CREN</name>
<dbReference type="Gene3D" id="3.30.1740.20">
    <property type="entry name" value="Ribosomal protein S26e"/>
    <property type="match status" value="1"/>
</dbReference>
<evidence type="ECO:0000256" key="3">
    <source>
        <dbReference type="SAM" id="MobiDB-lite"/>
    </source>
</evidence>